<dbReference type="InterPro" id="IPR002509">
    <property type="entry name" value="NODB_dom"/>
</dbReference>
<dbReference type="Pfam" id="PF01522">
    <property type="entry name" value="Polysacc_deac_1"/>
    <property type="match status" value="1"/>
</dbReference>
<feature type="domain" description="NodB homology" evidence="1">
    <location>
        <begin position="37"/>
        <end position="303"/>
    </location>
</feature>
<dbReference type="PANTHER" id="PTHR47561:SF1">
    <property type="entry name" value="POLYSACCHARIDE DEACETYLASE FAMILY PROTEIN (AFU_ORTHOLOGUE AFUA_6G05030)"/>
    <property type="match status" value="1"/>
</dbReference>
<dbReference type="Gene3D" id="3.20.20.370">
    <property type="entry name" value="Glycoside hydrolase/deacetylase"/>
    <property type="match status" value="1"/>
</dbReference>
<dbReference type="InterPro" id="IPR011330">
    <property type="entry name" value="Glyco_hydro/deAcase_b/a-brl"/>
</dbReference>
<protein>
    <submittedName>
        <fullName evidence="2">Polysaccharide deacetylase</fullName>
    </submittedName>
</protein>
<dbReference type="InterPro" id="IPR045235">
    <property type="entry name" value="PuuE_HpPgdA-like"/>
</dbReference>
<accession>A0A098EE42</accession>
<dbReference type="EMBL" id="CCXY01000414">
    <property type="protein sequence ID" value="CEG13791.1"/>
    <property type="molecule type" value="Genomic_DNA"/>
</dbReference>
<evidence type="ECO:0000259" key="1">
    <source>
        <dbReference type="PROSITE" id="PS51677"/>
    </source>
</evidence>
<dbReference type="GO" id="GO:0016810">
    <property type="term" value="F:hydrolase activity, acting on carbon-nitrogen (but not peptide) bonds"/>
    <property type="evidence" value="ECO:0007669"/>
    <property type="project" value="InterPro"/>
</dbReference>
<dbReference type="AlphaFoldDB" id="A0A098EE42"/>
<dbReference type="Pfam" id="PF11959">
    <property type="entry name" value="DUF3473"/>
    <property type="match status" value="1"/>
</dbReference>
<dbReference type="CDD" id="cd10941">
    <property type="entry name" value="CE4_PuuE_HpPgdA_like_2"/>
    <property type="match status" value="1"/>
</dbReference>
<dbReference type="GO" id="GO:0005975">
    <property type="term" value="P:carbohydrate metabolic process"/>
    <property type="evidence" value="ECO:0007669"/>
    <property type="project" value="InterPro"/>
</dbReference>
<gene>
    <name evidence="2" type="ORF">MSIBF_A500003</name>
</gene>
<dbReference type="PANTHER" id="PTHR47561">
    <property type="entry name" value="POLYSACCHARIDE DEACETYLASE FAMILY PROTEIN (AFU_ORTHOLOGUE AFUA_6G05030)"/>
    <property type="match status" value="1"/>
</dbReference>
<evidence type="ECO:0000313" key="2">
    <source>
        <dbReference type="EMBL" id="CEG13791.1"/>
    </source>
</evidence>
<dbReference type="SUPFAM" id="SSF88713">
    <property type="entry name" value="Glycoside hydrolase/deacetylase"/>
    <property type="match status" value="1"/>
</dbReference>
<name>A0A098EE42_9ZZZZ</name>
<proteinExistence type="predicted"/>
<dbReference type="InterPro" id="IPR022560">
    <property type="entry name" value="DUF3473"/>
</dbReference>
<dbReference type="PROSITE" id="PS51677">
    <property type="entry name" value="NODB"/>
    <property type="match status" value="1"/>
</dbReference>
<sequence length="303" mass="34621">MNKNFIAVTIDIEDWYHIHSVTGSPFSKFRDVDEFFSKWNKRYDYLTKPTKKVLKILDKLNIHATFFVVADVVEHYPGLVEEIADKGHEIGCHGLHHACKIHPKTKKPLMSKEEFGERTLKAKRILEKASGKKVIGYRSPNAFIGGWMLDSLEKLGFKYDSSVSKNSLYNKTDSQLINVTTAPYHPKKDCLDTETDDSKNDGLLEIPWSYFDFMGFKFPTAGGPMLRFLGSGYIVLGLKQSLKRGSTVFYFHPIDISNEKFPDIGKGRPLYWIIKGETIENRIKYILKNTPASFGCCCEILQT</sequence>
<organism evidence="2">
    <name type="scientific">groundwater metagenome</name>
    <dbReference type="NCBI Taxonomy" id="717931"/>
    <lineage>
        <taxon>unclassified sequences</taxon>
        <taxon>metagenomes</taxon>
        <taxon>ecological metagenomes</taxon>
    </lineage>
</organism>
<reference evidence="2" key="1">
    <citation type="submission" date="2014-09" db="EMBL/GenBank/DDBJ databases">
        <authorList>
            <person name="Probst J Alexander"/>
        </authorList>
    </citation>
    <scope>NUCLEOTIDE SEQUENCE</scope>
</reference>